<gene>
    <name evidence="2" type="ORF">SNE40_017517</name>
</gene>
<dbReference type="Pfam" id="PF20478">
    <property type="entry name" value="P2RX7_C"/>
    <property type="match status" value="1"/>
</dbReference>
<dbReference type="InterPro" id="IPR046815">
    <property type="entry name" value="P2RX7_C"/>
</dbReference>
<keyword evidence="3" id="KW-1185">Reference proteome</keyword>
<reference evidence="2 3" key="1">
    <citation type="submission" date="2024-01" db="EMBL/GenBank/DDBJ databases">
        <title>The genome of the rayed Mediterranean limpet Patella caerulea (Linnaeus, 1758).</title>
        <authorList>
            <person name="Anh-Thu Weber A."/>
            <person name="Halstead-Nussloch G."/>
        </authorList>
    </citation>
    <scope>NUCLEOTIDE SEQUENCE [LARGE SCALE GENOMIC DNA]</scope>
    <source>
        <strain evidence="2">AATW-2023a</strain>
        <tissue evidence="2">Whole specimen</tissue>
    </source>
</reference>
<organism evidence="2 3">
    <name type="scientific">Patella caerulea</name>
    <name type="common">Rayed Mediterranean limpet</name>
    <dbReference type="NCBI Taxonomy" id="87958"/>
    <lineage>
        <taxon>Eukaryota</taxon>
        <taxon>Metazoa</taxon>
        <taxon>Spiralia</taxon>
        <taxon>Lophotrochozoa</taxon>
        <taxon>Mollusca</taxon>
        <taxon>Gastropoda</taxon>
        <taxon>Patellogastropoda</taxon>
        <taxon>Patelloidea</taxon>
        <taxon>Patellidae</taxon>
        <taxon>Patella</taxon>
    </lineage>
</organism>
<proteinExistence type="predicted"/>
<protein>
    <recommendedName>
        <fullName evidence="1">P2X purinoreceptor 7 intracellular domain-containing protein</fullName>
    </recommendedName>
</protein>
<dbReference type="PANTHER" id="PTHR36981">
    <property type="entry name" value="ZGC:195170"/>
    <property type="match status" value="1"/>
</dbReference>
<feature type="domain" description="P2X purinoreceptor 7 intracellular" evidence="1">
    <location>
        <begin position="5"/>
        <end position="113"/>
    </location>
</feature>
<comment type="caution">
    <text evidence="2">The sequence shown here is derived from an EMBL/GenBank/DDBJ whole genome shotgun (WGS) entry which is preliminary data.</text>
</comment>
<evidence type="ECO:0000259" key="1">
    <source>
        <dbReference type="Pfam" id="PF20478"/>
    </source>
</evidence>
<accession>A0AAN8JAK5</accession>
<dbReference type="PANTHER" id="PTHR36981:SF1">
    <property type="entry name" value="P2X PURINORECEPTOR 7 INTRACELLULAR DOMAIN-CONTAINING PROTEIN"/>
    <property type="match status" value="1"/>
</dbReference>
<evidence type="ECO:0000313" key="2">
    <source>
        <dbReference type="EMBL" id="KAK6174196.1"/>
    </source>
</evidence>
<dbReference type="EMBL" id="JAZGQO010000011">
    <property type="protein sequence ID" value="KAK6174196.1"/>
    <property type="molecule type" value="Genomic_DNA"/>
</dbReference>
<evidence type="ECO:0000313" key="3">
    <source>
        <dbReference type="Proteomes" id="UP001347796"/>
    </source>
</evidence>
<dbReference type="AlphaFoldDB" id="A0AAN8JAK5"/>
<sequence length="115" mass="12916">MAATICKCGRCTVNVECTCDDCNGFLCCHTDENPTCVTGKDFFVHECLKASALDQLHAKYETDGLQPGGHPNEQYRYTAYRHYVREVHGILGQGNRVDLPTCVYRAIHAKFPLPY</sequence>
<name>A0AAN8JAK5_PATCE</name>
<dbReference type="Proteomes" id="UP001347796">
    <property type="component" value="Unassembled WGS sequence"/>
</dbReference>